<keyword evidence="2" id="KW-0413">Isomerase</keyword>
<reference evidence="2 3" key="1">
    <citation type="submission" date="2018-06" db="EMBL/GenBank/DDBJ databases">
        <title>Genomic Encyclopedia of Type Strains, Phase IV (KMG-IV): sequencing the most valuable type-strain genomes for metagenomic binning, comparative biology and taxonomic classification.</title>
        <authorList>
            <person name="Goeker M."/>
        </authorList>
    </citation>
    <scope>NUCLEOTIDE SEQUENCE [LARGE SCALE GENOMIC DNA]</scope>
    <source>
        <strain evidence="2 3">DSM 25532</strain>
    </source>
</reference>
<dbReference type="Proteomes" id="UP000253426">
    <property type="component" value="Unassembled WGS sequence"/>
</dbReference>
<feature type="domain" description="Xylose isomerase-like TIM barrel" evidence="1">
    <location>
        <begin position="51"/>
        <end position="284"/>
    </location>
</feature>
<proteinExistence type="predicted"/>
<organism evidence="2 3">
    <name type="scientific">Roseimicrobium gellanilyticum</name>
    <dbReference type="NCBI Taxonomy" id="748857"/>
    <lineage>
        <taxon>Bacteria</taxon>
        <taxon>Pseudomonadati</taxon>
        <taxon>Verrucomicrobiota</taxon>
        <taxon>Verrucomicrobiia</taxon>
        <taxon>Verrucomicrobiales</taxon>
        <taxon>Verrucomicrobiaceae</taxon>
        <taxon>Roseimicrobium</taxon>
    </lineage>
</organism>
<dbReference type="GO" id="GO:0016853">
    <property type="term" value="F:isomerase activity"/>
    <property type="evidence" value="ECO:0007669"/>
    <property type="project" value="UniProtKB-KW"/>
</dbReference>
<dbReference type="Gene3D" id="3.20.20.150">
    <property type="entry name" value="Divalent-metal-dependent TIM barrel enzymes"/>
    <property type="match status" value="1"/>
</dbReference>
<dbReference type="PANTHER" id="PTHR12110">
    <property type="entry name" value="HYDROXYPYRUVATE ISOMERASE"/>
    <property type="match status" value="1"/>
</dbReference>
<gene>
    <name evidence="2" type="ORF">DES53_11844</name>
</gene>
<protein>
    <submittedName>
        <fullName evidence="2">Sugar phosphate isomerase/epimerase</fullName>
    </submittedName>
</protein>
<dbReference type="RefSeq" id="WP_170157541.1">
    <property type="nucleotide sequence ID" value="NZ_QNRR01000018.1"/>
</dbReference>
<keyword evidence="3" id="KW-1185">Reference proteome</keyword>
<dbReference type="PANTHER" id="PTHR12110:SF53">
    <property type="entry name" value="BLR5974 PROTEIN"/>
    <property type="match status" value="1"/>
</dbReference>
<dbReference type="Pfam" id="PF01261">
    <property type="entry name" value="AP_endonuc_2"/>
    <property type="match status" value="1"/>
</dbReference>
<evidence type="ECO:0000259" key="1">
    <source>
        <dbReference type="Pfam" id="PF01261"/>
    </source>
</evidence>
<sequence length="287" mass="31743">MRRRDFLKSASATALAASSFSQGAEEQKKCKLLGIGACDWTLKLTAKTESLDLAKRIGLDGVQVDFGGEVHPNGKLPLHDEKLQDAFLAKSAETGVKVPSLALGVLNRVAYKNDDNARQWVLDSAPVAKRLKTPVVLLAFFGNGDLRNDEPGIEAVIARLKDLAPRAEEAGIVYGIESWLKAPVLERILDAVKSPSVKVYYDVGNMHKESEDIHAAVRRLGRERICEFHAKDYDDLYGKGSIDFAKVRADMDVIGYTGWMHIEGVKIPNGVEQDIRYDLEHLRKVFA</sequence>
<dbReference type="EMBL" id="QNRR01000018">
    <property type="protein sequence ID" value="RBP36095.1"/>
    <property type="molecule type" value="Genomic_DNA"/>
</dbReference>
<accession>A0A366H2T6</accession>
<evidence type="ECO:0000313" key="3">
    <source>
        <dbReference type="Proteomes" id="UP000253426"/>
    </source>
</evidence>
<dbReference type="SUPFAM" id="SSF51658">
    <property type="entry name" value="Xylose isomerase-like"/>
    <property type="match status" value="1"/>
</dbReference>
<dbReference type="AlphaFoldDB" id="A0A366H2T6"/>
<evidence type="ECO:0000313" key="2">
    <source>
        <dbReference type="EMBL" id="RBP36095.1"/>
    </source>
</evidence>
<dbReference type="InterPro" id="IPR013022">
    <property type="entry name" value="Xyl_isomerase-like_TIM-brl"/>
</dbReference>
<dbReference type="InterPro" id="IPR036237">
    <property type="entry name" value="Xyl_isomerase-like_sf"/>
</dbReference>
<comment type="caution">
    <text evidence="2">The sequence shown here is derived from an EMBL/GenBank/DDBJ whole genome shotgun (WGS) entry which is preliminary data.</text>
</comment>
<name>A0A366H2T6_9BACT</name>
<dbReference type="InterPro" id="IPR050312">
    <property type="entry name" value="IolE/XylAMocC-like"/>
</dbReference>